<dbReference type="NCBIfam" id="TIGR04085">
    <property type="entry name" value="rSAM_more_4Fe4S"/>
    <property type="match status" value="1"/>
</dbReference>
<dbReference type="InterPro" id="IPR013785">
    <property type="entry name" value="Aldolase_TIM"/>
</dbReference>
<dbReference type="SUPFAM" id="SSF102114">
    <property type="entry name" value="Radical SAM enzymes"/>
    <property type="match status" value="1"/>
</dbReference>
<dbReference type="AlphaFoldDB" id="W2C9B1"/>
<evidence type="ECO:0000313" key="3">
    <source>
        <dbReference type="Proteomes" id="UP000018837"/>
    </source>
</evidence>
<dbReference type="Gene3D" id="3.20.20.70">
    <property type="entry name" value="Aldolase class I"/>
    <property type="match status" value="1"/>
</dbReference>
<dbReference type="InterPro" id="IPR023885">
    <property type="entry name" value="4Fe4S-binding_SPASM_dom"/>
</dbReference>
<dbReference type="InterPro" id="IPR058240">
    <property type="entry name" value="rSAM_sf"/>
</dbReference>
<comment type="caution">
    <text evidence="2">The sequence shown here is derived from an EMBL/GenBank/DDBJ whole genome shotgun (WGS) entry which is preliminary data.</text>
</comment>
<feature type="non-terminal residue" evidence="2">
    <location>
        <position position="89"/>
    </location>
</feature>
<accession>W2C9B1</accession>
<dbReference type="EMBL" id="AYUF01000127">
    <property type="protein sequence ID" value="ETK03046.1"/>
    <property type="molecule type" value="Genomic_DNA"/>
</dbReference>
<evidence type="ECO:0000259" key="1">
    <source>
        <dbReference type="Pfam" id="PF13186"/>
    </source>
</evidence>
<dbReference type="CDD" id="cd21109">
    <property type="entry name" value="SPASM"/>
    <property type="match status" value="1"/>
</dbReference>
<organism evidence="2 3">
    <name type="scientific">Tannerella sp. oral taxon BU063 isolate Cell 2</name>
    <dbReference type="NCBI Taxonomy" id="1411148"/>
    <lineage>
        <taxon>Bacteria</taxon>
        <taxon>Pseudomonadati</taxon>
        <taxon>Bacteroidota</taxon>
        <taxon>Bacteroidia</taxon>
        <taxon>Bacteroidales</taxon>
        <taxon>Tannerellaceae</taxon>
        <taxon>Tannerella</taxon>
    </lineage>
</organism>
<evidence type="ECO:0000313" key="2">
    <source>
        <dbReference type="EMBL" id="ETK03046.1"/>
    </source>
</evidence>
<dbReference type="Pfam" id="PF13186">
    <property type="entry name" value="SPASM"/>
    <property type="match status" value="1"/>
</dbReference>
<protein>
    <recommendedName>
        <fullName evidence="1">4Fe4S-binding SPASM domain-containing protein</fullName>
    </recommendedName>
</protein>
<sequence>MFILPDGKVSICEQLYWLNDFIIGDVKYQSIQEIWSSEKATNLYDNVISLYKKSEICSRCSSLQWCAKNKRKCWVKILKAYNTMSINHP</sequence>
<reference evidence="2 3" key="1">
    <citation type="submission" date="2013-11" db="EMBL/GenBank/DDBJ databases">
        <title>Single cell genomics of uncultured Tannerella BU063 (oral taxon 286).</title>
        <authorList>
            <person name="Beall C.J."/>
            <person name="Campbell A.G."/>
            <person name="Griffen A.L."/>
            <person name="Podar M."/>
            <person name="Leys E.J."/>
        </authorList>
    </citation>
    <scope>NUCLEOTIDE SEQUENCE [LARGE SCALE GENOMIC DNA]</scope>
    <source>
        <strain evidence="2">Cell 2</strain>
    </source>
</reference>
<dbReference type="Proteomes" id="UP000018837">
    <property type="component" value="Unassembled WGS sequence"/>
</dbReference>
<feature type="domain" description="4Fe4S-binding SPASM" evidence="1">
    <location>
        <begin position="1"/>
        <end position="60"/>
    </location>
</feature>
<gene>
    <name evidence="2" type="ORF">N425_00555</name>
</gene>
<proteinExistence type="predicted"/>
<name>W2C9B1_9BACT</name>